<dbReference type="OrthoDB" id="6589387at2759"/>
<gene>
    <name evidence="2" type="ORF">NTEN_LOCUS11289</name>
</gene>
<sequence>MMTVPVSDVCSRLREKNQLYSIFTEAMHPPMPCPFKKELADRNEHTRLLKATSVNLREVQVFGGYTSSNATYQLCHNYCINATRKIINSTSLLLTSWYPSVAFVMDPWPTVRTKKNLFPPSVDSARLEEAIETGERERAPSHQRTCSSRRCTSAVKRVDKHEVGMKTQFRLNIGREPTLPSWRRAALPEPEPGGAEPEVRTSRPARRHVGATIPRTYDPRACSIRVISCSAILLVRIACSRPQSSAVFPPGRSRRARVTQSSNSD</sequence>
<evidence type="ECO:0000313" key="3">
    <source>
        <dbReference type="Proteomes" id="UP000479000"/>
    </source>
</evidence>
<evidence type="ECO:0000256" key="1">
    <source>
        <dbReference type="SAM" id="MobiDB-lite"/>
    </source>
</evidence>
<dbReference type="Proteomes" id="UP000479000">
    <property type="component" value="Unassembled WGS sequence"/>
</dbReference>
<feature type="region of interest" description="Disordered" evidence="1">
    <location>
        <begin position="244"/>
        <end position="265"/>
    </location>
</feature>
<dbReference type="AlphaFoldDB" id="A0A6H5GQQ7"/>
<name>A0A6H5GQQ7_9HEMI</name>
<organism evidence="2 3">
    <name type="scientific">Nesidiocoris tenuis</name>
    <dbReference type="NCBI Taxonomy" id="355587"/>
    <lineage>
        <taxon>Eukaryota</taxon>
        <taxon>Metazoa</taxon>
        <taxon>Ecdysozoa</taxon>
        <taxon>Arthropoda</taxon>
        <taxon>Hexapoda</taxon>
        <taxon>Insecta</taxon>
        <taxon>Pterygota</taxon>
        <taxon>Neoptera</taxon>
        <taxon>Paraneoptera</taxon>
        <taxon>Hemiptera</taxon>
        <taxon>Heteroptera</taxon>
        <taxon>Panheteroptera</taxon>
        <taxon>Cimicomorpha</taxon>
        <taxon>Miridae</taxon>
        <taxon>Dicyphina</taxon>
        <taxon>Nesidiocoris</taxon>
    </lineage>
</organism>
<accession>A0A6H5GQQ7</accession>
<keyword evidence="3" id="KW-1185">Reference proteome</keyword>
<reference evidence="2 3" key="1">
    <citation type="submission" date="2020-02" db="EMBL/GenBank/DDBJ databases">
        <authorList>
            <person name="Ferguson B K."/>
        </authorList>
    </citation>
    <scope>NUCLEOTIDE SEQUENCE [LARGE SCALE GENOMIC DNA]</scope>
</reference>
<dbReference type="EMBL" id="CADCXU010016614">
    <property type="protein sequence ID" value="CAB0005812.1"/>
    <property type="molecule type" value="Genomic_DNA"/>
</dbReference>
<protein>
    <submittedName>
        <fullName evidence="2">Uncharacterized protein</fullName>
    </submittedName>
</protein>
<proteinExistence type="predicted"/>
<evidence type="ECO:0000313" key="2">
    <source>
        <dbReference type="EMBL" id="CAB0005812.1"/>
    </source>
</evidence>